<organism evidence="1 2">
    <name type="scientific">Mytilus galloprovincialis</name>
    <name type="common">Mediterranean mussel</name>
    <dbReference type="NCBI Taxonomy" id="29158"/>
    <lineage>
        <taxon>Eukaryota</taxon>
        <taxon>Metazoa</taxon>
        <taxon>Spiralia</taxon>
        <taxon>Lophotrochozoa</taxon>
        <taxon>Mollusca</taxon>
        <taxon>Bivalvia</taxon>
        <taxon>Autobranchia</taxon>
        <taxon>Pteriomorphia</taxon>
        <taxon>Mytilida</taxon>
        <taxon>Mytiloidea</taxon>
        <taxon>Mytilidae</taxon>
        <taxon>Mytilinae</taxon>
        <taxon>Mytilus</taxon>
    </lineage>
</organism>
<comment type="caution">
    <text evidence="1">The sequence shown here is derived from an EMBL/GenBank/DDBJ whole genome shotgun (WGS) entry which is preliminary data.</text>
</comment>
<gene>
    <name evidence="1" type="ORF">MGAL_10B058795</name>
</gene>
<dbReference type="SUPFAM" id="SSF56672">
    <property type="entry name" value="DNA/RNA polymerases"/>
    <property type="match status" value="1"/>
</dbReference>
<dbReference type="InterPro" id="IPR008042">
    <property type="entry name" value="Retrotrans_Pao"/>
</dbReference>
<dbReference type="PANTHER" id="PTHR47331:SF6">
    <property type="entry name" value="DOUBLECORTIN DOMAIN-CONTAINING PROTEIN"/>
    <property type="match status" value="1"/>
</dbReference>
<dbReference type="EMBL" id="UYJE01005167">
    <property type="protein sequence ID" value="VDI34625.1"/>
    <property type="molecule type" value="Genomic_DNA"/>
</dbReference>
<sequence length="310" mass="35176">MVAVTADVQHMFHCFVVRKDHRNYLRFLWHKNNDLQENLVEFRMRVHVFGNSPSPAVATLGLRKAAQASEQEFGSHVTSFVTRDFYVDDGLTSCPTKEEAVKLMKDTQQALAKYGNLRLHKFASNCAEVMSAFHASDLASNLKDLDLECDSKPLQRSLGLSWDGFILGKAKVAPTSGHTIPRLELSAAVLAVEITQTIVDNLDLHIDTVKFYTDSKVVLGYISNETRRFFIYVANRVEKIRKFSSPSQWNYVPTNRNPADSGTRSVPAHEIHSSEWLLGPRQLLSSEQKNSEDIYQLIDPEERWRNSCNC</sequence>
<accession>A0A8B6EHE5</accession>
<name>A0A8B6EHE5_MYTGA</name>
<dbReference type="AlphaFoldDB" id="A0A8B6EHE5"/>
<dbReference type="Proteomes" id="UP000596742">
    <property type="component" value="Unassembled WGS sequence"/>
</dbReference>
<evidence type="ECO:0000313" key="1">
    <source>
        <dbReference type="EMBL" id="VDI34625.1"/>
    </source>
</evidence>
<proteinExistence type="predicted"/>
<keyword evidence="2" id="KW-1185">Reference proteome</keyword>
<evidence type="ECO:0000313" key="2">
    <source>
        <dbReference type="Proteomes" id="UP000596742"/>
    </source>
</evidence>
<reference evidence="1" key="1">
    <citation type="submission" date="2018-11" db="EMBL/GenBank/DDBJ databases">
        <authorList>
            <person name="Alioto T."/>
            <person name="Alioto T."/>
        </authorList>
    </citation>
    <scope>NUCLEOTIDE SEQUENCE</scope>
</reference>
<dbReference type="OrthoDB" id="6127549at2759"/>
<dbReference type="InterPro" id="IPR043502">
    <property type="entry name" value="DNA/RNA_pol_sf"/>
</dbReference>
<dbReference type="PANTHER" id="PTHR47331">
    <property type="entry name" value="PHD-TYPE DOMAIN-CONTAINING PROTEIN"/>
    <property type="match status" value="1"/>
</dbReference>
<dbReference type="Pfam" id="PF05380">
    <property type="entry name" value="Peptidase_A17"/>
    <property type="match status" value="1"/>
</dbReference>
<protein>
    <submittedName>
        <fullName evidence="1">Uncharacterized protein</fullName>
    </submittedName>
</protein>